<dbReference type="GO" id="GO:0044780">
    <property type="term" value="P:bacterial-type flagellum assembly"/>
    <property type="evidence" value="ECO:0007669"/>
    <property type="project" value="InterPro"/>
</dbReference>
<dbReference type="GO" id="GO:0009424">
    <property type="term" value="C:bacterial-type flagellum hook"/>
    <property type="evidence" value="ECO:0007669"/>
    <property type="project" value="InterPro"/>
</dbReference>
<evidence type="ECO:0000256" key="2">
    <source>
        <dbReference type="ARBA" id="ARBA00009149"/>
    </source>
</evidence>
<dbReference type="InterPro" id="IPR052563">
    <property type="entry name" value="FliK"/>
</dbReference>
<evidence type="ECO:0000313" key="7">
    <source>
        <dbReference type="Proteomes" id="UP001296776"/>
    </source>
</evidence>
<dbReference type="InterPro" id="IPR038610">
    <property type="entry name" value="FliK-like_C_sf"/>
</dbReference>
<keyword evidence="3" id="KW-1005">Bacterial flagellum biogenesis</keyword>
<evidence type="ECO:0000259" key="5">
    <source>
        <dbReference type="Pfam" id="PF02120"/>
    </source>
</evidence>
<dbReference type="PANTHER" id="PTHR37533:SF2">
    <property type="entry name" value="FLAGELLAR HOOK-LENGTH CONTROL PROTEIN"/>
    <property type="match status" value="1"/>
</dbReference>
<dbReference type="InterPro" id="IPR021136">
    <property type="entry name" value="Flagellar_hook_control-like_C"/>
</dbReference>
<evidence type="ECO:0000256" key="4">
    <source>
        <dbReference type="SAM" id="MobiDB-lite"/>
    </source>
</evidence>
<feature type="region of interest" description="Disordered" evidence="4">
    <location>
        <begin position="232"/>
        <end position="251"/>
    </location>
</feature>
<dbReference type="EMBL" id="NRSJ01000002">
    <property type="protein sequence ID" value="MBK1703340.1"/>
    <property type="molecule type" value="Genomic_DNA"/>
</dbReference>
<comment type="similarity">
    <text evidence="2">Belongs to the FliK family.</text>
</comment>
<dbReference type="Gene3D" id="3.30.750.140">
    <property type="match status" value="1"/>
</dbReference>
<evidence type="ECO:0000256" key="1">
    <source>
        <dbReference type="ARBA" id="ARBA00003944"/>
    </source>
</evidence>
<evidence type="ECO:0000256" key="3">
    <source>
        <dbReference type="ARBA" id="ARBA00022795"/>
    </source>
</evidence>
<name>A0AAJ0X8U5_9GAMM</name>
<keyword evidence="7" id="KW-1185">Reference proteome</keyword>
<dbReference type="AlphaFoldDB" id="A0AAJ0X8U5"/>
<sequence length="426" mass="44182">MQALLSSLEEQLPASKREQLLALLNDALPGEAGQTLVSESLFSEWQQLGAEGQTDLIANLAEGLPDTVRQQVMDALSRDRPAEAAEALLAGWREMGSIGSTAEQAGLIGDLAERQHNALLDGAASGLAPQRSPQMDEQLFAQVDALLAAQQGEGRSSSDSLRVDLSELRGQLREWLSNETRLNQPLTLNSAQRGALTAEGVQALLDGSSQRQNAESLPAGFRDAILSAIASRDGGAGSGSGSGSGLGRSGTDGMNLAGGMLGGQAAATSAASGTGASAMTAGINAPLTSSAWPQQLGQQLVMLTQRGGEQKVEIRLNPPELGPLTVSLKVFEQSTQIQFLSANAQVRGAVEQAIPQLREALAEQGIQLGETSVGEQHPESNPQSAGHDGQGNREGVGLSGSTDEPLFDEIPAATAIQLDGRVDLYA</sequence>
<dbReference type="CDD" id="cd17470">
    <property type="entry name" value="T3SS_Flik_C"/>
    <property type="match status" value="1"/>
</dbReference>
<organism evidence="6 7">
    <name type="scientific">Halochromatium glycolicum</name>
    <dbReference type="NCBI Taxonomy" id="85075"/>
    <lineage>
        <taxon>Bacteria</taxon>
        <taxon>Pseudomonadati</taxon>
        <taxon>Pseudomonadota</taxon>
        <taxon>Gammaproteobacteria</taxon>
        <taxon>Chromatiales</taxon>
        <taxon>Chromatiaceae</taxon>
        <taxon>Halochromatium</taxon>
    </lineage>
</organism>
<feature type="compositionally biased region" description="Gly residues" evidence="4">
    <location>
        <begin position="234"/>
        <end position="250"/>
    </location>
</feature>
<dbReference type="Pfam" id="PF02120">
    <property type="entry name" value="Flg_hook"/>
    <property type="match status" value="1"/>
</dbReference>
<feature type="region of interest" description="Disordered" evidence="4">
    <location>
        <begin position="372"/>
        <end position="405"/>
    </location>
</feature>
<evidence type="ECO:0000313" key="6">
    <source>
        <dbReference type="EMBL" id="MBK1703340.1"/>
    </source>
</evidence>
<dbReference type="Proteomes" id="UP001296776">
    <property type="component" value="Unassembled WGS sequence"/>
</dbReference>
<proteinExistence type="inferred from homology"/>
<dbReference type="InterPro" id="IPR001635">
    <property type="entry name" value="Flag_hook_Flik"/>
</dbReference>
<comment type="caution">
    <text evidence="6">The sequence shown here is derived from an EMBL/GenBank/DDBJ whole genome shotgun (WGS) entry which is preliminary data.</text>
</comment>
<feature type="compositionally biased region" description="Gly residues" evidence="4">
    <location>
        <begin position="388"/>
        <end position="398"/>
    </location>
</feature>
<gene>
    <name evidence="6" type="ORF">CKO40_01920</name>
</gene>
<protein>
    <recommendedName>
        <fullName evidence="5">Flagellar hook-length control protein-like C-terminal domain-containing protein</fullName>
    </recommendedName>
</protein>
<dbReference type="PRINTS" id="PR01007">
    <property type="entry name" value="FLGHOOKFLIK"/>
</dbReference>
<reference evidence="6" key="2">
    <citation type="journal article" date="2020" name="Microorganisms">
        <title>Osmotic Adaptation and Compatible Solute Biosynthesis of Phototrophic Bacteria as Revealed from Genome Analyses.</title>
        <authorList>
            <person name="Imhoff J.F."/>
            <person name="Rahn T."/>
            <person name="Kunzel S."/>
            <person name="Keller A."/>
            <person name="Neulinger S.C."/>
        </authorList>
    </citation>
    <scope>NUCLEOTIDE SEQUENCE</scope>
    <source>
        <strain evidence="6">DSM 11080</strain>
    </source>
</reference>
<feature type="compositionally biased region" description="Polar residues" evidence="4">
    <location>
        <begin position="372"/>
        <end position="384"/>
    </location>
</feature>
<comment type="function">
    <text evidence="1">Controls the length of the flagellar hook.</text>
</comment>
<dbReference type="PANTHER" id="PTHR37533">
    <property type="entry name" value="FLAGELLAR HOOK-LENGTH CONTROL PROTEIN"/>
    <property type="match status" value="1"/>
</dbReference>
<reference evidence="6" key="1">
    <citation type="submission" date="2017-08" db="EMBL/GenBank/DDBJ databases">
        <authorList>
            <person name="Imhoff J.F."/>
            <person name="Rahn T."/>
            <person name="Kuenzel S."/>
            <person name="Neulinger S.C."/>
        </authorList>
    </citation>
    <scope>NUCLEOTIDE SEQUENCE</scope>
    <source>
        <strain evidence="6">DSM 11080</strain>
    </source>
</reference>
<feature type="domain" description="Flagellar hook-length control protein-like C-terminal" evidence="5">
    <location>
        <begin position="302"/>
        <end position="380"/>
    </location>
</feature>
<accession>A0AAJ0X8U5</accession>